<dbReference type="FunFam" id="1.10.3720.10:FF:000003">
    <property type="entry name" value="Aliphatic sulfonate ABC transporter permease"/>
    <property type="match status" value="1"/>
</dbReference>
<keyword evidence="2 7" id="KW-0813">Transport</keyword>
<dbReference type="PANTHER" id="PTHR30151:SF38">
    <property type="entry name" value="ALIPHATIC SULFONATES TRANSPORT PERMEASE PROTEIN SSUC-RELATED"/>
    <property type="match status" value="1"/>
</dbReference>
<feature type="transmembrane region" description="Helical" evidence="7">
    <location>
        <begin position="127"/>
        <end position="146"/>
    </location>
</feature>
<feature type="transmembrane region" description="Helical" evidence="7">
    <location>
        <begin position="105"/>
        <end position="121"/>
    </location>
</feature>
<dbReference type="InterPro" id="IPR000515">
    <property type="entry name" value="MetI-like"/>
</dbReference>
<accession>A0A0A6V987</accession>
<dbReference type="Proteomes" id="UP000030588">
    <property type="component" value="Unassembled WGS sequence"/>
</dbReference>
<evidence type="ECO:0000256" key="1">
    <source>
        <dbReference type="ARBA" id="ARBA00004651"/>
    </source>
</evidence>
<evidence type="ECO:0000256" key="4">
    <source>
        <dbReference type="ARBA" id="ARBA00022692"/>
    </source>
</evidence>
<feature type="transmembrane region" description="Helical" evidence="7">
    <location>
        <begin position="63"/>
        <end position="85"/>
    </location>
</feature>
<dbReference type="SUPFAM" id="SSF161098">
    <property type="entry name" value="MetI-like"/>
    <property type="match status" value="1"/>
</dbReference>
<organism evidence="9 10">
    <name type="scientific">Heyndrickxia ginsengihumi</name>
    <dbReference type="NCBI Taxonomy" id="363870"/>
    <lineage>
        <taxon>Bacteria</taxon>
        <taxon>Bacillati</taxon>
        <taxon>Bacillota</taxon>
        <taxon>Bacilli</taxon>
        <taxon>Bacillales</taxon>
        <taxon>Bacillaceae</taxon>
        <taxon>Heyndrickxia</taxon>
    </lineage>
</organism>
<comment type="subcellular location">
    <subcellularLocation>
        <location evidence="1 7">Cell membrane</location>
        <topology evidence="1 7">Multi-pass membrane protein</topology>
    </subcellularLocation>
</comment>
<protein>
    <submittedName>
        <fullName evidence="9">Alkanesulfonate transporter permease subunit</fullName>
    </submittedName>
</protein>
<dbReference type="Pfam" id="PF00528">
    <property type="entry name" value="BPD_transp_1"/>
    <property type="match status" value="1"/>
</dbReference>
<dbReference type="EMBL" id="JRUN01000047">
    <property type="protein sequence ID" value="KHD84670.1"/>
    <property type="molecule type" value="Genomic_DNA"/>
</dbReference>
<dbReference type="GO" id="GO:0005886">
    <property type="term" value="C:plasma membrane"/>
    <property type="evidence" value="ECO:0007669"/>
    <property type="project" value="UniProtKB-SubCell"/>
</dbReference>
<keyword evidence="6 7" id="KW-0472">Membrane</keyword>
<dbReference type="PANTHER" id="PTHR30151">
    <property type="entry name" value="ALKANE SULFONATE ABC TRANSPORTER-RELATED, MEMBRANE SUBUNIT"/>
    <property type="match status" value="1"/>
</dbReference>
<dbReference type="STRING" id="363870.NG54_14055"/>
<evidence type="ECO:0000256" key="5">
    <source>
        <dbReference type="ARBA" id="ARBA00022989"/>
    </source>
</evidence>
<evidence type="ECO:0000256" key="6">
    <source>
        <dbReference type="ARBA" id="ARBA00023136"/>
    </source>
</evidence>
<proteinExistence type="inferred from homology"/>
<dbReference type="Gene3D" id="1.10.3720.10">
    <property type="entry name" value="MetI-like"/>
    <property type="match status" value="1"/>
</dbReference>
<dbReference type="RefSeq" id="WP_035355488.1">
    <property type="nucleotide sequence ID" value="NZ_JAMAUG010000015.1"/>
</dbReference>
<comment type="caution">
    <text evidence="9">The sequence shown here is derived from an EMBL/GenBank/DDBJ whole genome shotgun (WGS) entry which is preliminary data.</text>
</comment>
<evidence type="ECO:0000256" key="2">
    <source>
        <dbReference type="ARBA" id="ARBA00022448"/>
    </source>
</evidence>
<dbReference type="AlphaFoldDB" id="A0A0A6V987"/>
<comment type="similarity">
    <text evidence="7">Belongs to the binding-protein-dependent transport system permease family.</text>
</comment>
<sequence length="255" mass="28417">MRLEKRWMSVFMPWMVPLLIVVIWQSLCKFGVIPTRILPAPTDVLKAGIRLAATGELYQNISISLWRALAGFVIGGSIGFLLGLFNGMFKISDLLFDTSIQMLRNIPHLALVPLVILWFGIDETSKVFLVALGVLFPIYINTYHGIKSVDKGLIEMGKAYGLKGVPLFLKVLLPGALSSILVGIRYALGIMWTTLIVAETISSSSGIGYMAMNARDFMQMDVIVLSILIYSLFGKLSDIIAKLCERNWLKWNESR</sequence>
<dbReference type="InterPro" id="IPR035906">
    <property type="entry name" value="MetI-like_sf"/>
</dbReference>
<name>A0A0A6V987_9BACI</name>
<keyword evidence="3" id="KW-1003">Cell membrane</keyword>
<evidence type="ECO:0000313" key="10">
    <source>
        <dbReference type="Proteomes" id="UP000030588"/>
    </source>
</evidence>
<dbReference type="OrthoDB" id="9804353at2"/>
<feature type="transmembrane region" description="Helical" evidence="7">
    <location>
        <begin position="222"/>
        <end position="241"/>
    </location>
</feature>
<dbReference type="NCBIfam" id="NF008470">
    <property type="entry name" value="PRK11365.1"/>
    <property type="match status" value="1"/>
</dbReference>
<keyword evidence="4 7" id="KW-0812">Transmembrane</keyword>
<feature type="domain" description="ABC transmembrane type-1" evidence="8">
    <location>
        <begin position="61"/>
        <end position="241"/>
    </location>
</feature>
<dbReference type="GO" id="GO:0042918">
    <property type="term" value="P:alkanesulfonate transmembrane transport"/>
    <property type="evidence" value="ECO:0007669"/>
    <property type="project" value="UniProtKB-ARBA"/>
</dbReference>
<evidence type="ECO:0000256" key="7">
    <source>
        <dbReference type="RuleBase" id="RU363032"/>
    </source>
</evidence>
<evidence type="ECO:0000256" key="3">
    <source>
        <dbReference type="ARBA" id="ARBA00022475"/>
    </source>
</evidence>
<gene>
    <name evidence="9" type="primary">ssuC</name>
    <name evidence="9" type="ORF">NG54_14055</name>
</gene>
<evidence type="ECO:0000313" key="9">
    <source>
        <dbReference type="EMBL" id="KHD84670.1"/>
    </source>
</evidence>
<evidence type="ECO:0000259" key="8">
    <source>
        <dbReference type="PROSITE" id="PS50928"/>
    </source>
</evidence>
<feature type="transmembrane region" description="Helical" evidence="7">
    <location>
        <begin position="167"/>
        <end position="184"/>
    </location>
</feature>
<keyword evidence="5 7" id="KW-1133">Transmembrane helix</keyword>
<dbReference type="CDD" id="cd06261">
    <property type="entry name" value="TM_PBP2"/>
    <property type="match status" value="1"/>
</dbReference>
<reference evidence="9 10" key="1">
    <citation type="submission" date="2014-10" db="EMBL/GenBank/DDBJ databases">
        <title>Draft genome of phytase producing Bacillus ginsengihumi strain M2.11.</title>
        <authorList>
            <person name="Toymentseva A."/>
            <person name="Boulygina E.A."/>
            <person name="Kazakov S.V."/>
            <person name="Kayumov I."/>
            <person name="Suleimanova A.D."/>
            <person name="Mardanova A.M."/>
            <person name="Maria S.N."/>
            <person name="Sergey M.Y."/>
            <person name="Sharipova M.R."/>
        </authorList>
    </citation>
    <scope>NUCLEOTIDE SEQUENCE [LARGE SCALE GENOMIC DNA]</scope>
    <source>
        <strain evidence="9 10">M2.11</strain>
    </source>
</reference>
<dbReference type="PROSITE" id="PS50928">
    <property type="entry name" value="ABC_TM1"/>
    <property type="match status" value="1"/>
</dbReference>